<evidence type="ECO:0000256" key="11">
    <source>
        <dbReference type="ARBA" id="ARBA00022984"/>
    </source>
</evidence>
<keyword evidence="14" id="KW-0961">Cell wall biogenesis/degradation</keyword>
<dbReference type="GO" id="GO:0008360">
    <property type="term" value="P:regulation of cell shape"/>
    <property type="evidence" value="ECO:0007669"/>
    <property type="project" value="UniProtKB-KW"/>
</dbReference>
<organism evidence="19 20">
    <name type="scientific">Marinococcus halophilus</name>
    <dbReference type="NCBI Taxonomy" id="1371"/>
    <lineage>
        <taxon>Bacteria</taxon>
        <taxon>Bacillati</taxon>
        <taxon>Bacillota</taxon>
        <taxon>Bacilli</taxon>
        <taxon>Bacillales</taxon>
        <taxon>Bacillaceae</taxon>
        <taxon>Marinococcus</taxon>
    </lineage>
</organism>
<evidence type="ECO:0000256" key="7">
    <source>
        <dbReference type="ARBA" id="ARBA00022676"/>
    </source>
</evidence>
<keyword evidence="4" id="KW-1003">Cell membrane</keyword>
<dbReference type="GO" id="GO:0008658">
    <property type="term" value="F:penicillin binding"/>
    <property type="evidence" value="ECO:0007669"/>
    <property type="project" value="InterPro"/>
</dbReference>
<comment type="similarity">
    <text evidence="2">In the C-terminal section; belongs to the transpeptidase family.</text>
</comment>
<dbReference type="GO" id="GO:0008955">
    <property type="term" value="F:peptidoglycan glycosyltransferase activity"/>
    <property type="evidence" value="ECO:0007669"/>
    <property type="project" value="UniProtKB-EC"/>
</dbReference>
<dbReference type="Proteomes" id="UP000321051">
    <property type="component" value="Unassembled WGS sequence"/>
</dbReference>
<dbReference type="STRING" id="1371.GCA_900166605_03305"/>
<keyword evidence="20" id="KW-1185">Reference proteome</keyword>
<keyword evidence="9" id="KW-0378">Hydrolase</keyword>
<dbReference type="InterPro" id="IPR001460">
    <property type="entry name" value="PCN-bd_Tpept"/>
</dbReference>
<comment type="catalytic activity">
    <reaction evidence="15">
        <text>Preferential cleavage: (Ac)2-L-Lys-D-Ala-|-D-Ala. Also transpeptidation of peptidyl-alanyl moieties that are N-acyl substituents of D-alanine.</text>
        <dbReference type="EC" id="3.4.16.4"/>
    </reaction>
</comment>
<dbReference type="InterPro" id="IPR050396">
    <property type="entry name" value="Glycosyltr_51/Transpeptidase"/>
</dbReference>
<protein>
    <submittedName>
        <fullName evidence="19">Penicillin-binding protein 4</fullName>
    </submittedName>
</protein>
<evidence type="ECO:0000256" key="4">
    <source>
        <dbReference type="ARBA" id="ARBA00022475"/>
    </source>
</evidence>
<evidence type="ECO:0000256" key="10">
    <source>
        <dbReference type="ARBA" id="ARBA00022960"/>
    </source>
</evidence>
<keyword evidence="11" id="KW-0573">Peptidoglycan synthesis</keyword>
<evidence type="ECO:0000256" key="12">
    <source>
        <dbReference type="ARBA" id="ARBA00023136"/>
    </source>
</evidence>
<evidence type="ECO:0000256" key="15">
    <source>
        <dbReference type="ARBA" id="ARBA00034000"/>
    </source>
</evidence>
<dbReference type="Gene3D" id="1.10.3810.10">
    <property type="entry name" value="Biosynthetic peptidoglycan transglycosylase-like"/>
    <property type="match status" value="1"/>
</dbReference>
<dbReference type="GO" id="GO:0071555">
    <property type="term" value="P:cell wall organization"/>
    <property type="evidence" value="ECO:0007669"/>
    <property type="project" value="UniProtKB-KW"/>
</dbReference>
<proteinExistence type="inferred from homology"/>
<comment type="similarity">
    <text evidence="3">In the N-terminal section; belongs to the glycosyltransferase 51 family.</text>
</comment>
<evidence type="ECO:0000313" key="20">
    <source>
        <dbReference type="Proteomes" id="UP000321051"/>
    </source>
</evidence>
<dbReference type="InterPro" id="IPR012338">
    <property type="entry name" value="Beta-lactam/transpept-like"/>
</dbReference>
<dbReference type="PANTHER" id="PTHR32282">
    <property type="entry name" value="BINDING PROTEIN TRANSPEPTIDASE, PUTATIVE-RELATED"/>
    <property type="match status" value="1"/>
</dbReference>
<dbReference type="GO" id="GO:0005886">
    <property type="term" value="C:plasma membrane"/>
    <property type="evidence" value="ECO:0007669"/>
    <property type="project" value="UniProtKB-SubCell"/>
</dbReference>
<dbReference type="Gene3D" id="3.40.710.10">
    <property type="entry name" value="DD-peptidase/beta-lactamase superfamily"/>
    <property type="match status" value="1"/>
</dbReference>
<dbReference type="Pfam" id="PF00912">
    <property type="entry name" value="Transgly"/>
    <property type="match status" value="1"/>
</dbReference>
<evidence type="ECO:0000313" key="19">
    <source>
        <dbReference type="EMBL" id="GEK58869.1"/>
    </source>
</evidence>
<evidence type="ECO:0000256" key="2">
    <source>
        <dbReference type="ARBA" id="ARBA00007090"/>
    </source>
</evidence>
<dbReference type="GO" id="GO:0006508">
    <property type="term" value="P:proteolysis"/>
    <property type="evidence" value="ECO:0007669"/>
    <property type="project" value="UniProtKB-KW"/>
</dbReference>
<evidence type="ECO:0000256" key="1">
    <source>
        <dbReference type="ARBA" id="ARBA00004236"/>
    </source>
</evidence>
<feature type="domain" description="Penicillin-binding protein transpeptidase" evidence="17">
    <location>
        <begin position="347"/>
        <end position="582"/>
    </location>
</feature>
<evidence type="ECO:0000259" key="18">
    <source>
        <dbReference type="Pfam" id="PF00912"/>
    </source>
</evidence>
<evidence type="ECO:0000256" key="14">
    <source>
        <dbReference type="ARBA" id="ARBA00023316"/>
    </source>
</evidence>
<keyword evidence="13" id="KW-0511">Multifunctional enzyme</keyword>
<dbReference type="AlphaFoldDB" id="A0A510Y671"/>
<keyword evidence="6" id="KW-0645">Protease</keyword>
<dbReference type="GO" id="GO:0030288">
    <property type="term" value="C:outer membrane-bounded periplasmic space"/>
    <property type="evidence" value="ECO:0007669"/>
    <property type="project" value="TreeGrafter"/>
</dbReference>
<keyword evidence="8" id="KW-0808">Transferase</keyword>
<evidence type="ECO:0000259" key="17">
    <source>
        <dbReference type="Pfam" id="PF00905"/>
    </source>
</evidence>
<feature type="domain" description="Glycosyl transferase family 51" evidence="18">
    <location>
        <begin position="60"/>
        <end position="235"/>
    </location>
</feature>
<dbReference type="GO" id="GO:0009252">
    <property type="term" value="P:peptidoglycan biosynthetic process"/>
    <property type="evidence" value="ECO:0007669"/>
    <property type="project" value="UniProtKB-KW"/>
</dbReference>
<keyword evidence="12" id="KW-0472">Membrane</keyword>
<dbReference type="SUPFAM" id="SSF56601">
    <property type="entry name" value="beta-lactamase/transpeptidase-like"/>
    <property type="match status" value="1"/>
</dbReference>
<evidence type="ECO:0000256" key="6">
    <source>
        <dbReference type="ARBA" id="ARBA00022670"/>
    </source>
</evidence>
<keyword evidence="10" id="KW-0133">Cell shape</keyword>
<dbReference type="InterPro" id="IPR023346">
    <property type="entry name" value="Lysozyme-like_dom_sf"/>
</dbReference>
<sequence length="623" mass="70346">MRKLLGLIWILLFITSGAVVSWLFIKELSSTQALSSFLEEQVDVSSVPIAQNSYVTDHKGDQIAEYRTEEDRRYVSLSHFPEHARAAFIATEDQKFYEHQGVDPLGVLRALISNASTGSIEEGASTITQQATRNIYFSHQQTYERKVAEVLFAYQLEQSYTKNEILEMYMNTIYFGEGIYGFETASHSYFGRPSSDLSLAQTAFLAAVPANPSYYNPVEHPERTRERQLWILEKMNEAEVITAEEKMSASEETVSVDLQERNANPYPDYTDYVKHEFKQLVAQNEGWDERLNQAEGSEKEALSEKLNIRTNQLLQSGITIHTTMDTDIQNMLIEKSRSYWQQRGIEGAAVIIDHRAGTLTAMSGGADYHEYEFNRAFQAYRQPGSVWKPLLVYGPYLEEHERSIHQLVSTKKYCVASYCPANEGGAAKERVTIKSALAFSYNTSALRLMHQTGLEASFQYLEKFEWAELTPADRQYAAALGGVERGVSPVELTSAYTVFSNDGTYEPPRAITSVTDADGKLLFEWESQETTVWSPETNDQMREVLRATVVSGTASSLAGFADVSGKTGTSNATRDSWFAGYDDRYTVGVWHGYDDPRPLPPDNSAIAFWKTIYPMLYEKNEQP</sequence>
<dbReference type="RefSeq" id="WP_094908022.1">
    <property type="nucleotide sequence ID" value="NZ_BJUN01000008.1"/>
</dbReference>
<dbReference type="Pfam" id="PF00905">
    <property type="entry name" value="Transpeptidase"/>
    <property type="match status" value="1"/>
</dbReference>
<accession>A0A510Y671</accession>
<dbReference type="SUPFAM" id="SSF53955">
    <property type="entry name" value="Lysozyme-like"/>
    <property type="match status" value="1"/>
</dbReference>
<dbReference type="InterPro" id="IPR001264">
    <property type="entry name" value="Glyco_trans_51"/>
</dbReference>
<gene>
    <name evidence="19" type="primary">pbpD</name>
    <name evidence="19" type="ORF">MHA01_17740</name>
</gene>
<comment type="caution">
    <text evidence="19">The sequence shown here is derived from an EMBL/GenBank/DDBJ whole genome shotgun (WGS) entry which is preliminary data.</text>
</comment>
<evidence type="ECO:0000256" key="8">
    <source>
        <dbReference type="ARBA" id="ARBA00022679"/>
    </source>
</evidence>
<dbReference type="InterPro" id="IPR036950">
    <property type="entry name" value="PBP_transglycosylase"/>
</dbReference>
<evidence type="ECO:0000256" key="16">
    <source>
        <dbReference type="ARBA" id="ARBA00049902"/>
    </source>
</evidence>
<comment type="subcellular location">
    <subcellularLocation>
        <location evidence="1">Cell membrane</location>
    </subcellularLocation>
</comment>
<dbReference type="OrthoDB" id="9766909at2"/>
<evidence type="ECO:0000256" key="3">
    <source>
        <dbReference type="ARBA" id="ARBA00007739"/>
    </source>
</evidence>
<dbReference type="FunFam" id="1.10.3810.10:FF:000001">
    <property type="entry name" value="Penicillin-binding protein 1A"/>
    <property type="match status" value="1"/>
</dbReference>
<evidence type="ECO:0000256" key="5">
    <source>
        <dbReference type="ARBA" id="ARBA00022645"/>
    </source>
</evidence>
<dbReference type="GO" id="GO:0009002">
    <property type="term" value="F:serine-type D-Ala-D-Ala carboxypeptidase activity"/>
    <property type="evidence" value="ECO:0007669"/>
    <property type="project" value="UniProtKB-EC"/>
</dbReference>
<evidence type="ECO:0000256" key="9">
    <source>
        <dbReference type="ARBA" id="ARBA00022801"/>
    </source>
</evidence>
<dbReference type="PANTHER" id="PTHR32282:SF11">
    <property type="entry name" value="PENICILLIN-BINDING PROTEIN 1B"/>
    <property type="match status" value="1"/>
</dbReference>
<name>A0A510Y671_MARHA</name>
<reference evidence="19 20" key="1">
    <citation type="submission" date="2019-07" db="EMBL/GenBank/DDBJ databases">
        <title>Whole genome shotgun sequence of Marinococcus halophilus NBRC 102359.</title>
        <authorList>
            <person name="Hosoyama A."/>
            <person name="Uohara A."/>
            <person name="Ohji S."/>
            <person name="Ichikawa N."/>
        </authorList>
    </citation>
    <scope>NUCLEOTIDE SEQUENCE [LARGE SCALE GENOMIC DNA]</scope>
    <source>
        <strain evidence="19 20">NBRC 102359</strain>
    </source>
</reference>
<keyword evidence="5" id="KW-0121">Carboxypeptidase</keyword>
<keyword evidence="7" id="KW-0328">Glycosyltransferase</keyword>
<dbReference type="EMBL" id="BJUN01000008">
    <property type="protein sequence ID" value="GEK58869.1"/>
    <property type="molecule type" value="Genomic_DNA"/>
</dbReference>
<comment type="catalytic activity">
    <reaction evidence="16">
        <text>[GlcNAc-(1-&gt;4)-Mur2Ac(oyl-L-Ala-gamma-D-Glu-L-Lys-D-Ala-D-Ala)](n)-di-trans,octa-cis-undecaprenyl diphosphate + beta-D-GlcNAc-(1-&gt;4)-Mur2Ac(oyl-L-Ala-gamma-D-Glu-L-Lys-D-Ala-D-Ala)-di-trans,octa-cis-undecaprenyl diphosphate = [GlcNAc-(1-&gt;4)-Mur2Ac(oyl-L-Ala-gamma-D-Glu-L-Lys-D-Ala-D-Ala)](n+1)-di-trans,octa-cis-undecaprenyl diphosphate + di-trans,octa-cis-undecaprenyl diphosphate + H(+)</text>
        <dbReference type="Rhea" id="RHEA:23708"/>
        <dbReference type="Rhea" id="RHEA-COMP:9602"/>
        <dbReference type="Rhea" id="RHEA-COMP:9603"/>
        <dbReference type="ChEBI" id="CHEBI:15378"/>
        <dbReference type="ChEBI" id="CHEBI:58405"/>
        <dbReference type="ChEBI" id="CHEBI:60033"/>
        <dbReference type="ChEBI" id="CHEBI:78435"/>
        <dbReference type="EC" id="2.4.99.28"/>
    </reaction>
</comment>
<evidence type="ECO:0000256" key="13">
    <source>
        <dbReference type="ARBA" id="ARBA00023268"/>
    </source>
</evidence>